<dbReference type="Pfam" id="PF14697">
    <property type="entry name" value="Fer4_21"/>
    <property type="match status" value="1"/>
</dbReference>
<dbReference type="InterPro" id="IPR017900">
    <property type="entry name" value="4Fe4S_Fe_S_CS"/>
</dbReference>
<dbReference type="GO" id="GO:0046872">
    <property type="term" value="F:metal ion binding"/>
    <property type="evidence" value="ECO:0007669"/>
    <property type="project" value="UniProtKB-KW"/>
</dbReference>
<dbReference type="PROSITE" id="PS00198">
    <property type="entry name" value="4FE4S_FER_1"/>
    <property type="match status" value="2"/>
</dbReference>
<keyword evidence="4" id="KW-0677">Repeat</keyword>
<evidence type="ECO:0000256" key="6">
    <source>
        <dbReference type="ARBA" id="ARBA00023004"/>
    </source>
</evidence>
<evidence type="ECO:0000256" key="3">
    <source>
        <dbReference type="ARBA" id="ARBA00022723"/>
    </source>
</evidence>
<comment type="caution">
    <text evidence="9">The sequence shown here is derived from an EMBL/GenBank/DDBJ whole genome shotgun (WGS) entry which is preliminary data.</text>
</comment>
<evidence type="ECO:0000256" key="7">
    <source>
        <dbReference type="ARBA" id="ARBA00023014"/>
    </source>
</evidence>
<evidence type="ECO:0000259" key="8">
    <source>
        <dbReference type="PROSITE" id="PS51379"/>
    </source>
</evidence>
<reference evidence="9" key="1">
    <citation type="journal article" date="2015" name="Proc. Natl. Acad. Sci. U.S.A.">
        <title>Networks of energetic and metabolic interactions define dynamics in microbial communities.</title>
        <authorList>
            <person name="Embree M."/>
            <person name="Liu J.K."/>
            <person name="Al-Bassam M.M."/>
            <person name="Zengler K."/>
        </authorList>
    </citation>
    <scope>NUCLEOTIDE SEQUENCE</scope>
</reference>
<dbReference type="PANTHER" id="PTHR43687">
    <property type="entry name" value="ADENYLYLSULFATE REDUCTASE, BETA SUBUNIT"/>
    <property type="match status" value="1"/>
</dbReference>
<sequence>MKGCGGLTDRISYSASSLPAAKILLTYQRAFFIFPHAKILIKEGRIMDALTNKYTQAANIIVRAGILPFVISDTLLEIVKLYLTEEEVDFIINNFDQETTLSIDQLKEKSGLAEADIEKMTDGLAKKGFIFNQPNTKGVMVYRLLPLIIVGAFEYTFMKERMEGEKIKEFEKIAKLYHKLLEELKNTVQSQYDAFIPIFDVQPAPDRTVPLFTNEEGKPIKIIVDETVKVEEQVLPSRTVEEIIKKNDDIAVGYCFCRNYNKVLGHDCETNAPNEVCFTFGKSARHVVNQGFARKITQEEALKILKETEEAGLIHKAIHNGSNIMKEENSICNCCKDCCDAFTLWRNGITPMINSTNYLSVIDEEECTGCGECETRCPVDAIKITDDKAIREEKYCIGCGVCARFCPVDAISLKEGMRRVCVPPPRLR</sequence>
<dbReference type="InterPro" id="IPR017896">
    <property type="entry name" value="4Fe4S_Fe-S-bd"/>
</dbReference>
<keyword evidence="7" id="KW-0411">Iron-sulfur</keyword>
<dbReference type="InterPro" id="IPR050572">
    <property type="entry name" value="Fe-S_Ferredoxin"/>
</dbReference>
<proteinExistence type="predicted"/>
<evidence type="ECO:0000256" key="5">
    <source>
        <dbReference type="ARBA" id="ARBA00022982"/>
    </source>
</evidence>
<protein>
    <submittedName>
        <fullName evidence="9">Ferredoxin</fullName>
    </submittedName>
</protein>
<organism evidence="9">
    <name type="scientific">hydrocarbon metagenome</name>
    <dbReference type="NCBI Taxonomy" id="938273"/>
    <lineage>
        <taxon>unclassified sequences</taxon>
        <taxon>metagenomes</taxon>
        <taxon>ecological metagenomes</taxon>
    </lineage>
</organism>
<dbReference type="EMBL" id="LNQE01000876">
    <property type="protein sequence ID" value="KUG23950.1"/>
    <property type="molecule type" value="Genomic_DNA"/>
</dbReference>
<keyword evidence="2" id="KW-0004">4Fe-4S</keyword>
<gene>
    <name evidence="9" type="ORF">ASZ90_006248</name>
</gene>
<accession>A0A0W8FTA9</accession>
<dbReference type="SUPFAM" id="SSF54862">
    <property type="entry name" value="4Fe-4S ferredoxins"/>
    <property type="match status" value="1"/>
</dbReference>
<keyword evidence="5" id="KW-0249">Electron transport</keyword>
<keyword evidence="1" id="KW-0813">Transport</keyword>
<dbReference type="PROSITE" id="PS51379">
    <property type="entry name" value="4FE4S_FER_2"/>
    <property type="match status" value="2"/>
</dbReference>
<name>A0A0W8FTA9_9ZZZZ</name>
<dbReference type="PANTHER" id="PTHR43687:SF6">
    <property type="entry name" value="L-ASPARTATE SEMIALDEHYDE SULFURTRANSFERASE IRON-SULFUR SUBUNIT"/>
    <property type="match status" value="1"/>
</dbReference>
<evidence type="ECO:0000313" key="9">
    <source>
        <dbReference type="EMBL" id="KUG23950.1"/>
    </source>
</evidence>
<evidence type="ECO:0000256" key="2">
    <source>
        <dbReference type="ARBA" id="ARBA00022485"/>
    </source>
</evidence>
<feature type="domain" description="4Fe-4S ferredoxin-type" evidence="8">
    <location>
        <begin position="358"/>
        <end position="387"/>
    </location>
</feature>
<evidence type="ECO:0000256" key="1">
    <source>
        <dbReference type="ARBA" id="ARBA00022448"/>
    </source>
</evidence>
<keyword evidence="6" id="KW-0408">Iron</keyword>
<dbReference type="AlphaFoldDB" id="A0A0W8FTA9"/>
<evidence type="ECO:0000256" key="4">
    <source>
        <dbReference type="ARBA" id="ARBA00022737"/>
    </source>
</evidence>
<keyword evidence="3" id="KW-0479">Metal-binding</keyword>
<feature type="domain" description="4Fe-4S ferredoxin-type" evidence="8">
    <location>
        <begin position="390"/>
        <end position="416"/>
    </location>
</feature>
<dbReference type="GO" id="GO:0051539">
    <property type="term" value="F:4 iron, 4 sulfur cluster binding"/>
    <property type="evidence" value="ECO:0007669"/>
    <property type="project" value="UniProtKB-KW"/>
</dbReference>
<dbReference type="Gene3D" id="3.30.70.20">
    <property type="match status" value="2"/>
</dbReference>